<accession>A0A023DGD4</accession>
<keyword evidence="8" id="KW-1185">Reference proteome</keyword>
<keyword evidence="5" id="KW-0732">Signal</keyword>
<evidence type="ECO:0000256" key="4">
    <source>
        <dbReference type="PIRSR" id="PIRSR603782-2"/>
    </source>
</evidence>
<protein>
    <recommendedName>
        <fullName evidence="6">Thioredoxin domain-containing protein</fullName>
    </recommendedName>
</protein>
<organism evidence="7 8">
    <name type="scientific">Parageobacillus caldoxylosilyticus NBRC 107762</name>
    <dbReference type="NCBI Taxonomy" id="1220594"/>
    <lineage>
        <taxon>Bacteria</taxon>
        <taxon>Bacillati</taxon>
        <taxon>Bacillota</taxon>
        <taxon>Bacilli</taxon>
        <taxon>Bacillales</taxon>
        <taxon>Anoxybacillaceae</taxon>
        <taxon>Saccharococcus</taxon>
    </lineage>
</organism>
<proteinExistence type="inferred from homology"/>
<evidence type="ECO:0000256" key="5">
    <source>
        <dbReference type="SAM" id="SignalP"/>
    </source>
</evidence>
<keyword evidence="4" id="KW-1015">Disulfide bond</keyword>
<feature type="domain" description="Thioredoxin" evidence="6">
    <location>
        <begin position="22"/>
        <end position="187"/>
    </location>
</feature>
<dbReference type="AlphaFoldDB" id="A0A023DGD4"/>
<dbReference type="PANTHER" id="PTHR12151">
    <property type="entry name" value="ELECTRON TRANSPORT PROTIN SCO1/SENC FAMILY MEMBER"/>
    <property type="match status" value="1"/>
</dbReference>
<sequence length="188" mass="21218">MKRMLLILSIVLLAACGKTIPDAKNWPVDDFTFTDQHGKRFGLRNLKGKVWVADFIFTSCETVCPPMTANMAKLKKMAAKKGLKVEFVSFSVDPEVDTPEKLEAYAKKFTTDLSNWHLLTGYSQEEIEQLAQKSFKTIVKKPENDDQVIHGTSFYLVGPDGKIVQTYNGVQDVPYETILEHIKILQSS</sequence>
<dbReference type="EMBL" id="BAWO01000038">
    <property type="protein sequence ID" value="GAJ40317.1"/>
    <property type="molecule type" value="Genomic_DNA"/>
</dbReference>
<dbReference type="PROSITE" id="PS51352">
    <property type="entry name" value="THIOREDOXIN_2"/>
    <property type="match status" value="1"/>
</dbReference>
<dbReference type="InterPro" id="IPR003782">
    <property type="entry name" value="SCO1/SenC"/>
</dbReference>
<evidence type="ECO:0000259" key="6">
    <source>
        <dbReference type="PROSITE" id="PS51352"/>
    </source>
</evidence>
<keyword evidence="3" id="KW-0479">Metal-binding</keyword>
<comment type="caution">
    <text evidence="7">The sequence shown here is derived from an EMBL/GenBank/DDBJ whole genome shotgun (WGS) entry which is preliminary data.</text>
</comment>
<evidence type="ECO:0000256" key="3">
    <source>
        <dbReference type="PIRSR" id="PIRSR603782-1"/>
    </source>
</evidence>
<name>A0A023DGD4_9BACL</name>
<dbReference type="Proteomes" id="UP000023561">
    <property type="component" value="Unassembled WGS sequence"/>
</dbReference>
<dbReference type="GO" id="GO:0046872">
    <property type="term" value="F:metal ion binding"/>
    <property type="evidence" value="ECO:0007669"/>
    <property type="project" value="UniProtKB-KW"/>
</dbReference>
<feature type="chain" id="PRO_5001513342" description="Thioredoxin domain-containing protein" evidence="5">
    <location>
        <begin position="24"/>
        <end position="188"/>
    </location>
</feature>
<dbReference type="PROSITE" id="PS51257">
    <property type="entry name" value="PROKAR_LIPOPROTEIN"/>
    <property type="match status" value="1"/>
</dbReference>
<evidence type="ECO:0000256" key="2">
    <source>
        <dbReference type="ARBA" id="ARBA00023008"/>
    </source>
</evidence>
<feature type="binding site" evidence="3">
    <location>
        <position position="64"/>
    </location>
    <ligand>
        <name>Cu cation</name>
        <dbReference type="ChEBI" id="CHEBI:23378"/>
    </ligand>
</feature>
<comment type="similarity">
    <text evidence="1">Belongs to the SCO1/2 family.</text>
</comment>
<feature type="signal peptide" evidence="5">
    <location>
        <begin position="1"/>
        <end position="23"/>
    </location>
</feature>
<evidence type="ECO:0000313" key="8">
    <source>
        <dbReference type="Proteomes" id="UP000023561"/>
    </source>
</evidence>
<dbReference type="PANTHER" id="PTHR12151:SF25">
    <property type="entry name" value="LINALOOL DEHYDRATASE_ISOMERASE DOMAIN-CONTAINING PROTEIN"/>
    <property type="match status" value="1"/>
</dbReference>
<dbReference type="RefSeq" id="WP_033015904.1">
    <property type="nucleotide sequence ID" value="NZ_BAWO01000038.1"/>
</dbReference>
<dbReference type="InterPro" id="IPR013766">
    <property type="entry name" value="Thioredoxin_domain"/>
</dbReference>
<dbReference type="Pfam" id="PF02630">
    <property type="entry name" value="SCO1-SenC"/>
    <property type="match status" value="1"/>
</dbReference>
<feature type="binding site" evidence="3">
    <location>
        <position position="60"/>
    </location>
    <ligand>
        <name>Cu cation</name>
        <dbReference type="ChEBI" id="CHEBI:23378"/>
    </ligand>
</feature>
<dbReference type="Gene3D" id="3.40.30.10">
    <property type="entry name" value="Glutaredoxin"/>
    <property type="match status" value="1"/>
</dbReference>
<feature type="disulfide bond" description="Redox-active" evidence="4">
    <location>
        <begin position="60"/>
        <end position="64"/>
    </location>
</feature>
<gene>
    <name evidence="7" type="ORF">GCA01S_038_00100</name>
</gene>
<feature type="binding site" evidence="3">
    <location>
        <position position="150"/>
    </location>
    <ligand>
        <name>Cu cation</name>
        <dbReference type="ChEBI" id="CHEBI:23378"/>
    </ligand>
</feature>
<evidence type="ECO:0000313" key="7">
    <source>
        <dbReference type="EMBL" id="GAJ40317.1"/>
    </source>
</evidence>
<keyword evidence="2 3" id="KW-0186">Copper</keyword>
<dbReference type="InterPro" id="IPR036249">
    <property type="entry name" value="Thioredoxin-like_sf"/>
</dbReference>
<dbReference type="CDD" id="cd02968">
    <property type="entry name" value="SCO"/>
    <property type="match status" value="1"/>
</dbReference>
<reference evidence="7 8" key="1">
    <citation type="submission" date="2014-04" db="EMBL/GenBank/DDBJ databases">
        <title>Whole genome shotgun sequence of Geobacillus caldoxylosilyticus NBRC 107762.</title>
        <authorList>
            <person name="Hosoyama A."/>
            <person name="Hosoyama Y."/>
            <person name="Katano-Makiyama Y."/>
            <person name="Tsuchikane K."/>
            <person name="Ohji S."/>
            <person name="Ichikawa N."/>
            <person name="Yamazoe A."/>
            <person name="Fujita N."/>
        </authorList>
    </citation>
    <scope>NUCLEOTIDE SEQUENCE [LARGE SCALE GENOMIC DNA]</scope>
    <source>
        <strain evidence="7 8">NBRC 107762</strain>
    </source>
</reference>
<dbReference type="SUPFAM" id="SSF52833">
    <property type="entry name" value="Thioredoxin-like"/>
    <property type="match status" value="1"/>
</dbReference>
<dbReference type="OrthoDB" id="9811998at2"/>
<evidence type="ECO:0000256" key="1">
    <source>
        <dbReference type="ARBA" id="ARBA00010996"/>
    </source>
</evidence>